<dbReference type="EMBL" id="LIZX01000037">
    <property type="protein sequence ID" value="KPJ68883.1"/>
    <property type="molecule type" value="Genomic_DNA"/>
</dbReference>
<evidence type="ECO:0000313" key="3">
    <source>
        <dbReference type="Proteomes" id="UP000051861"/>
    </source>
</evidence>
<dbReference type="Gene3D" id="3.40.50.150">
    <property type="entry name" value="Vaccinia Virus protein VP39"/>
    <property type="match status" value="1"/>
</dbReference>
<gene>
    <name evidence="2" type="ORF">AMJ44_05190</name>
</gene>
<comment type="caution">
    <text evidence="2">The sequence shown here is derived from an EMBL/GenBank/DDBJ whole genome shotgun (WGS) entry which is preliminary data.</text>
</comment>
<dbReference type="CDD" id="cd02440">
    <property type="entry name" value="AdoMet_MTases"/>
    <property type="match status" value="1"/>
</dbReference>
<dbReference type="AlphaFoldDB" id="A0A0S7Y2W9"/>
<proteinExistence type="predicted"/>
<dbReference type="Proteomes" id="UP000051861">
    <property type="component" value="Unassembled WGS sequence"/>
</dbReference>
<evidence type="ECO:0000259" key="1">
    <source>
        <dbReference type="Pfam" id="PF13847"/>
    </source>
</evidence>
<feature type="domain" description="Methyltransferase" evidence="1">
    <location>
        <begin position="23"/>
        <end position="130"/>
    </location>
</feature>
<dbReference type="InterPro" id="IPR029063">
    <property type="entry name" value="SAM-dependent_MTases_sf"/>
</dbReference>
<sequence length="187" mass="21409">MKTDVERWLESDGEKFLKEIGVKKGQKVLDFGCGEGHYTIPAAKVVGKEGKVFAVDKDKSLLGELAQIARKENLDNIKPIAARESLEIPKTIKMTVDVVLLYDVIHLVSHRNGLYRKIYRILNSGGILSIYPKHYKLDSPGWGLGNMDLEDIIKEIESMNFHFKGKILKTLLHDDYYNRGYILNFWK</sequence>
<dbReference type="Pfam" id="PF13847">
    <property type="entry name" value="Methyltransf_31"/>
    <property type="match status" value="1"/>
</dbReference>
<name>A0A0S7Y2W9_UNCSA</name>
<dbReference type="SUPFAM" id="SSF53335">
    <property type="entry name" value="S-adenosyl-L-methionine-dependent methyltransferases"/>
    <property type="match status" value="1"/>
</dbReference>
<dbReference type="InterPro" id="IPR025714">
    <property type="entry name" value="Methyltranfer_dom"/>
</dbReference>
<reference evidence="2 3" key="1">
    <citation type="journal article" date="2015" name="Microbiome">
        <title>Genomic resolution of linkages in carbon, nitrogen, and sulfur cycling among widespread estuary sediment bacteria.</title>
        <authorList>
            <person name="Baker B.J."/>
            <person name="Lazar C.S."/>
            <person name="Teske A.P."/>
            <person name="Dick G.J."/>
        </authorList>
    </citation>
    <scope>NUCLEOTIDE SEQUENCE [LARGE SCALE GENOMIC DNA]</scope>
    <source>
        <strain evidence="2">DG_54_3</strain>
    </source>
</reference>
<evidence type="ECO:0000313" key="2">
    <source>
        <dbReference type="EMBL" id="KPJ68883.1"/>
    </source>
</evidence>
<accession>A0A0S7Y2W9</accession>
<protein>
    <recommendedName>
        <fullName evidence="1">Methyltransferase domain-containing protein</fullName>
    </recommendedName>
</protein>
<dbReference type="PANTHER" id="PTHR43861">
    <property type="entry name" value="TRANS-ACONITATE 2-METHYLTRANSFERASE-RELATED"/>
    <property type="match status" value="1"/>
</dbReference>
<organism evidence="2 3">
    <name type="scientific">candidate division WOR-1 bacterium DG_54_3</name>
    <dbReference type="NCBI Taxonomy" id="1703775"/>
    <lineage>
        <taxon>Bacteria</taxon>
        <taxon>Bacillati</taxon>
        <taxon>Saganbacteria</taxon>
    </lineage>
</organism>